<dbReference type="Gene3D" id="3.40.50.720">
    <property type="entry name" value="NAD(P)-binding Rossmann-like Domain"/>
    <property type="match status" value="1"/>
</dbReference>
<gene>
    <name evidence="2" type="ORF">SAMN04488524_2880</name>
</gene>
<sequence>MLVKNKIVKKTLIIGASPNPSRYAYLAANMLKSKGYEIVNVGIKRGEVAGVEIEEPGNIHSDIHTVTLYIGPHLQQQYVDYILKTKPKRVVFNPGTENATFEDLLKKNGIETIEACTLVLLSTGQY</sequence>
<reference evidence="3" key="1">
    <citation type="submission" date="2017-04" db="EMBL/GenBank/DDBJ databases">
        <authorList>
            <person name="Varghese N."/>
            <person name="Submissions S."/>
        </authorList>
    </citation>
    <scope>NUCLEOTIDE SEQUENCE [LARGE SCALE GENOMIC DNA]</scope>
    <source>
        <strain evidence="3">DSM 12126</strain>
    </source>
</reference>
<keyword evidence="3" id="KW-1185">Reference proteome</keyword>
<dbReference type="Proteomes" id="UP000192756">
    <property type="component" value="Unassembled WGS sequence"/>
</dbReference>
<accession>A0A1W2C446</accession>
<dbReference type="EMBL" id="FWXT01000001">
    <property type="protein sequence ID" value="SMC80017.1"/>
    <property type="molecule type" value="Genomic_DNA"/>
</dbReference>
<dbReference type="InterPro" id="IPR003781">
    <property type="entry name" value="CoA-bd"/>
</dbReference>
<evidence type="ECO:0000313" key="2">
    <source>
        <dbReference type="EMBL" id="SMC80017.1"/>
    </source>
</evidence>
<dbReference type="AlphaFoldDB" id="A0A1W2C446"/>
<name>A0A1W2C446_9SPHI</name>
<dbReference type="InterPro" id="IPR036291">
    <property type="entry name" value="NAD(P)-bd_dom_sf"/>
</dbReference>
<dbReference type="Pfam" id="PF13380">
    <property type="entry name" value="CoA_binding_2"/>
    <property type="match status" value="1"/>
</dbReference>
<protein>
    <recommendedName>
        <fullName evidence="1">CoA-binding domain-containing protein</fullName>
    </recommendedName>
</protein>
<dbReference type="STRING" id="151894.SAMN04488524_2880"/>
<dbReference type="SUPFAM" id="SSF51735">
    <property type="entry name" value="NAD(P)-binding Rossmann-fold domains"/>
    <property type="match status" value="1"/>
</dbReference>
<organism evidence="2 3">
    <name type="scientific">Pedobacter africanus</name>
    <dbReference type="NCBI Taxonomy" id="151894"/>
    <lineage>
        <taxon>Bacteria</taxon>
        <taxon>Pseudomonadati</taxon>
        <taxon>Bacteroidota</taxon>
        <taxon>Sphingobacteriia</taxon>
        <taxon>Sphingobacteriales</taxon>
        <taxon>Sphingobacteriaceae</taxon>
        <taxon>Pedobacter</taxon>
    </lineage>
</organism>
<evidence type="ECO:0000259" key="1">
    <source>
        <dbReference type="Pfam" id="PF13380"/>
    </source>
</evidence>
<evidence type="ECO:0000313" key="3">
    <source>
        <dbReference type="Proteomes" id="UP000192756"/>
    </source>
</evidence>
<feature type="domain" description="CoA-binding" evidence="1">
    <location>
        <begin position="9"/>
        <end position="120"/>
    </location>
</feature>
<proteinExistence type="predicted"/>